<proteinExistence type="predicted"/>
<comment type="caution">
    <text evidence="1">The sequence shown here is derived from an EMBL/GenBank/DDBJ whole genome shotgun (WGS) entry which is preliminary data.</text>
</comment>
<accession>A0A0F9NF32</accession>
<reference evidence="1" key="1">
    <citation type="journal article" date="2015" name="Nature">
        <title>Complex archaea that bridge the gap between prokaryotes and eukaryotes.</title>
        <authorList>
            <person name="Spang A."/>
            <person name="Saw J.H."/>
            <person name="Jorgensen S.L."/>
            <person name="Zaremba-Niedzwiedzka K."/>
            <person name="Martijn J."/>
            <person name="Lind A.E."/>
            <person name="van Eijk R."/>
            <person name="Schleper C."/>
            <person name="Guy L."/>
            <person name="Ettema T.J."/>
        </authorList>
    </citation>
    <scope>NUCLEOTIDE SEQUENCE</scope>
</reference>
<gene>
    <name evidence="1" type="ORF">LCGC14_0974540</name>
</gene>
<protein>
    <submittedName>
        <fullName evidence="1">Uncharacterized protein</fullName>
    </submittedName>
</protein>
<dbReference type="EMBL" id="LAZR01003601">
    <property type="protein sequence ID" value="KKN16574.1"/>
    <property type="molecule type" value="Genomic_DNA"/>
</dbReference>
<evidence type="ECO:0000313" key="1">
    <source>
        <dbReference type="EMBL" id="KKN16574.1"/>
    </source>
</evidence>
<sequence length="90" mass="9888">MIPFRPLALSLRCTMDEEMKEAVRRGDEELIPASVSDSDLQDEMNARSCKAGLTNRQGECCRGTGKIFATVGFGEVKLNLWPRDGAGNLI</sequence>
<organism evidence="1">
    <name type="scientific">marine sediment metagenome</name>
    <dbReference type="NCBI Taxonomy" id="412755"/>
    <lineage>
        <taxon>unclassified sequences</taxon>
        <taxon>metagenomes</taxon>
        <taxon>ecological metagenomes</taxon>
    </lineage>
</organism>
<dbReference type="AlphaFoldDB" id="A0A0F9NF32"/>
<name>A0A0F9NF32_9ZZZZ</name>